<organism evidence="1 2">
    <name type="scientific">Peteryoungia aggregata LMG 23059</name>
    <dbReference type="NCBI Taxonomy" id="1368425"/>
    <lineage>
        <taxon>Bacteria</taxon>
        <taxon>Pseudomonadati</taxon>
        <taxon>Pseudomonadota</taxon>
        <taxon>Alphaproteobacteria</taxon>
        <taxon>Hyphomicrobiales</taxon>
        <taxon>Rhizobiaceae</taxon>
        <taxon>Peteryoungia</taxon>
    </lineage>
</organism>
<evidence type="ECO:0000313" key="2">
    <source>
        <dbReference type="Proteomes" id="UP001238496"/>
    </source>
</evidence>
<sequence length="78" mass="8623">MMSIGEALLAETLKPKIEAIVQKYMGKPVTFGLIKELSAELSVLSKPPLYEISVEATDKNELKVNLRIHLPSLEGEQT</sequence>
<name>A0ABU0GC81_9HYPH</name>
<protein>
    <submittedName>
        <fullName evidence="1">Uncharacterized protein</fullName>
    </submittedName>
</protein>
<dbReference type="EMBL" id="JAUSUW010000010">
    <property type="protein sequence ID" value="MDQ0422331.1"/>
    <property type="molecule type" value="Genomic_DNA"/>
</dbReference>
<accession>A0ABU0GC81</accession>
<dbReference type="Proteomes" id="UP001238496">
    <property type="component" value="Unassembled WGS sequence"/>
</dbReference>
<dbReference type="RefSeq" id="WP_307374789.1">
    <property type="nucleotide sequence ID" value="NZ_JAUSUW010000010.1"/>
</dbReference>
<evidence type="ECO:0000313" key="1">
    <source>
        <dbReference type="EMBL" id="MDQ0422331.1"/>
    </source>
</evidence>
<comment type="caution">
    <text evidence="1">The sequence shown here is derived from an EMBL/GenBank/DDBJ whole genome shotgun (WGS) entry which is preliminary data.</text>
</comment>
<gene>
    <name evidence="1" type="ORF">J2045_003379</name>
</gene>
<proteinExistence type="predicted"/>
<keyword evidence="2" id="KW-1185">Reference proteome</keyword>
<reference evidence="1 2" key="1">
    <citation type="submission" date="2023-07" db="EMBL/GenBank/DDBJ databases">
        <title>Genomic Encyclopedia of Type Strains, Phase IV (KMG-IV): sequencing the most valuable type-strain genomes for metagenomic binning, comparative biology and taxonomic classification.</title>
        <authorList>
            <person name="Goeker M."/>
        </authorList>
    </citation>
    <scope>NUCLEOTIDE SEQUENCE [LARGE SCALE GENOMIC DNA]</scope>
    <source>
        <strain evidence="1 2">DSM 1111</strain>
    </source>
</reference>